<dbReference type="EMBL" id="CADCTM010000927">
    <property type="protein sequence ID" value="CAA9306418.1"/>
    <property type="molecule type" value="Genomic_DNA"/>
</dbReference>
<protein>
    <submittedName>
        <fullName evidence="1">Uncharacterized protein</fullName>
    </submittedName>
</protein>
<accession>A0A6J4KIW5</accession>
<name>A0A6J4KIW5_9CYAN</name>
<dbReference type="AlphaFoldDB" id="A0A6J4KIW5"/>
<sequence length="44" mass="4905">MKGSQVNVTLITRKSHLNLFPTATNADSETILRQDESFQVQVSV</sequence>
<gene>
    <name evidence="1" type="ORF">AVDCRST_MAG92-5523</name>
</gene>
<proteinExistence type="predicted"/>
<organism evidence="1">
    <name type="scientific">uncultured Coleofasciculus sp</name>
    <dbReference type="NCBI Taxonomy" id="1267456"/>
    <lineage>
        <taxon>Bacteria</taxon>
        <taxon>Bacillati</taxon>
        <taxon>Cyanobacteriota</taxon>
        <taxon>Cyanophyceae</taxon>
        <taxon>Coleofasciculales</taxon>
        <taxon>Coleofasciculaceae</taxon>
        <taxon>Coleofasciculus</taxon>
        <taxon>environmental samples</taxon>
    </lineage>
</organism>
<reference evidence="1" key="1">
    <citation type="submission" date="2020-02" db="EMBL/GenBank/DDBJ databases">
        <authorList>
            <person name="Meier V. D."/>
        </authorList>
    </citation>
    <scope>NUCLEOTIDE SEQUENCE</scope>
    <source>
        <strain evidence="1">AVDCRST_MAG92</strain>
    </source>
</reference>
<evidence type="ECO:0000313" key="1">
    <source>
        <dbReference type="EMBL" id="CAA9306418.1"/>
    </source>
</evidence>